<dbReference type="GO" id="GO:0006508">
    <property type="term" value="P:proteolysis"/>
    <property type="evidence" value="ECO:0007669"/>
    <property type="project" value="UniProtKB-KW"/>
</dbReference>
<feature type="region of interest" description="Disordered" evidence="8">
    <location>
        <begin position="32"/>
        <end position="56"/>
    </location>
</feature>
<name>A0A9P6WD76_MAUEX</name>
<dbReference type="Gene3D" id="3.90.1680.10">
    <property type="entry name" value="SOS response associated peptidase-like"/>
    <property type="match status" value="1"/>
</dbReference>
<organism evidence="9 10">
    <name type="scientific">Maudiozyma exigua</name>
    <name type="common">Yeast</name>
    <name type="synonym">Kazachstania exigua</name>
    <dbReference type="NCBI Taxonomy" id="34358"/>
    <lineage>
        <taxon>Eukaryota</taxon>
        <taxon>Fungi</taxon>
        <taxon>Dikarya</taxon>
        <taxon>Ascomycota</taxon>
        <taxon>Saccharomycotina</taxon>
        <taxon>Saccharomycetes</taxon>
        <taxon>Saccharomycetales</taxon>
        <taxon>Saccharomycetaceae</taxon>
        <taxon>Maudiozyma</taxon>
    </lineage>
</organism>
<evidence type="ECO:0000313" key="10">
    <source>
        <dbReference type="Proteomes" id="UP000750334"/>
    </source>
</evidence>
<dbReference type="GO" id="GO:0003697">
    <property type="term" value="F:single-stranded DNA binding"/>
    <property type="evidence" value="ECO:0007669"/>
    <property type="project" value="InterPro"/>
</dbReference>
<dbReference type="GO" id="GO:0016829">
    <property type="term" value="F:lyase activity"/>
    <property type="evidence" value="ECO:0007669"/>
    <property type="project" value="UniProtKB-KW"/>
</dbReference>
<accession>A0A9P6WD76</accession>
<feature type="compositionally biased region" description="Low complexity" evidence="8">
    <location>
        <begin position="298"/>
        <end position="309"/>
    </location>
</feature>
<feature type="compositionally biased region" description="Basic and acidic residues" evidence="8">
    <location>
        <begin position="286"/>
        <end position="296"/>
    </location>
</feature>
<evidence type="ECO:0000256" key="2">
    <source>
        <dbReference type="ARBA" id="ARBA00022670"/>
    </source>
</evidence>
<dbReference type="OrthoDB" id="2111841at2759"/>
<dbReference type="PANTHER" id="PTHR13604:SF0">
    <property type="entry name" value="ABASIC SITE PROCESSING PROTEIN HMCES"/>
    <property type="match status" value="1"/>
</dbReference>
<keyword evidence="3" id="KW-0227">DNA damage</keyword>
<keyword evidence="10" id="KW-1185">Reference proteome</keyword>
<dbReference type="PANTHER" id="PTHR13604">
    <property type="entry name" value="DC12-RELATED"/>
    <property type="match status" value="1"/>
</dbReference>
<dbReference type="GO" id="GO:0106300">
    <property type="term" value="P:protein-DNA covalent cross-linking repair"/>
    <property type="evidence" value="ECO:0007669"/>
    <property type="project" value="InterPro"/>
</dbReference>
<gene>
    <name evidence="9" type="ORF">C6P45_001786</name>
</gene>
<comment type="caution">
    <text evidence="9">The sequence shown here is derived from an EMBL/GenBank/DDBJ whole genome shotgun (WGS) entry which is preliminary data.</text>
</comment>
<evidence type="ECO:0000313" key="9">
    <source>
        <dbReference type="EMBL" id="KAG0670777.1"/>
    </source>
</evidence>
<evidence type="ECO:0000256" key="6">
    <source>
        <dbReference type="ARBA" id="ARBA00023125"/>
    </source>
</evidence>
<evidence type="ECO:0000256" key="3">
    <source>
        <dbReference type="ARBA" id="ARBA00022763"/>
    </source>
</evidence>
<feature type="compositionally biased region" description="Basic and acidic residues" evidence="8">
    <location>
        <begin position="313"/>
        <end position="340"/>
    </location>
</feature>
<dbReference type="SUPFAM" id="SSF143081">
    <property type="entry name" value="BB1717-like"/>
    <property type="match status" value="1"/>
</dbReference>
<sequence length="364" mass="42559">MCGRYALSYDSNELQEAFGQWGINVNIRYDNVTNSRSTDNPDNDTNEDRTHYNRSYNVAPTNPAPVLYMRNDTEDEQYDDNADNADTDVDEVRYMRWGMVPHCSKDITKFKGYTTFNARMENILSSRLWKGCVRGKRCAIPISGYYEWLTKNHDKKNKTPYYLRRKDRKLLFLAGLFDYNESEQMFSFTIITGPAPTNLKWLHERMPCVLEYGTEQWDKWMDPKRTEWSQKEVNHVLMPKYDDILYRVYQVNKDVGKVSNKGQYLTKPIMKQDNDIIKKEDPEIKAESDLGQDHTQESSSLDDVKSSGSIADGIKREPNVKPEAEPSLKVEYSDDNKDVKPTNSKRRTITEMMRQSSHNKKPKK</sequence>
<dbReference type="GO" id="GO:0008233">
    <property type="term" value="F:peptidase activity"/>
    <property type="evidence" value="ECO:0007669"/>
    <property type="project" value="UniProtKB-KW"/>
</dbReference>
<evidence type="ECO:0000256" key="4">
    <source>
        <dbReference type="ARBA" id="ARBA00022801"/>
    </source>
</evidence>
<dbReference type="EMBL" id="PUHR01000019">
    <property type="protein sequence ID" value="KAG0670777.1"/>
    <property type="molecule type" value="Genomic_DNA"/>
</dbReference>
<keyword evidence="2" id="KW-0645">Protease</keyword>
<evidence type="ECO:0000256" key="8">
    <source>
        <dbReference type="SAM" id="MobiDB-lite"/>
    </source>
</evidence>
<proteinExistence type="inferred from homology"/>
<evidence type="ECO:0008006" key="11">
    <source>
        <dbReference type="Google" id="ProtNLM"/>
    </source>
</evidence>
<evidence type="ECO:0000256" key="1">
    <source>
        <dbReference type="ARBA" id="ARBA00008136"/>
    </source>
</evidence>
<keyword evidence="4" id="KW-0378">Hydrolase</keyword>
<evidence type="ECO:0000256" key="7">
    <source>
        <dbReference type="ARBA" id="ARBA00023239"/>
    </source>
</evidence>
<dbReference type="InterPro" id="IPR036590">
    <property type="entry name" value="SRAP-like"/>
</dbReference>
<comment type="similarity">
    <text evidence="1">Belongs to the SOS response-associated peptidase family.</text>
</comment>
<reference evidence="9 10" key="1">
    <citation type="submission" date="2020-11" db="EMBL/GenBank/DDBJ databases">
        <title>Kefir isolates.</title>
        <authorList>
            <person name="Marcisauskas S."/>
            <person name="Kim Y."/>
            <person name="Blasche S."/>
        </authorList>
    </citation>
    <scope>NUCLEOTIDE SEQUENCE [LARGE SCALE GENOMIC DNA]</scope>
    <source>
        <strain evidence="9 10">OG2</strain>
    </source>
</reference>
<keyword evidence="6" id="KW-0238">DNA-binding</keyword>
<keyword evidence="7" id="KW-0456">Lyase</keyword>
<dbReference type="Proteomes" id="UP000750334">
    <property type="component" value="Unassembled WGS sequence"/>
</dbReference>
<feature type="region of interest" description="Disordered" evidence="8">
    <location>
        <begin position="286"/>
        <end position="364"/>
    </location>
</feature>
<dbReference type="Pfam" id="PF02586">
    <property type="entry name" value="SRAP"/>
    <property type="match status" value="1"/>
</dbReference>
<keyword evidence="5" id="KW-0190">Covalent protein-DNA linkage</keyword>
<dbReference type="AlphaFoldDB" id="A0A9P6WD76"/>
<evidence type="ECO:0000256" key="5">
    <source>
        <dbReference type="ARBA" id="ARBA00023124"/>
    </source>
</evidence>
<dbReference type="InterPro" id="IPR003738">
    <property type="entry name" value="SRAP"/>
</dbReference>
<protein>
    <recommendedName>
        <fullName evidence="11">DUF159-domain-containing protein</fullName>
    </recommendedName>
</protein>